<dbReference type="AlphaFoldDB" id="A0A073IWI2"/>
<dbReference type="Proteomes" id="UP000027746">
    <property type="component" value="Unassembled WGS sequence"/>
</dbReference>
<keyword evidence="3" id="KW-1185">Reference proteome</keyword>
<gene>
    <name evidence="2" type="ORF">SUH3_11855</name>
</gene>
<reference evidence="2 3" key="1">
    <citation type="submission" date="2014-01" db="EMBL/GenBank/DDBJ databases">
        <title>Sulfitobacter sp. H3 (MCCC 1A00686) Genome Sequencing.</title>
        <authorList>
            <person name="Lai Q."/>
            <person name="Hong Z."/>
        </authorList>
    </citation>
    <scope>NUCLEOTIDE SEQUENCE [LARGE SCALE GENOMIC DNA]</scope>
    <source>
        <strain evidence="2 3">H3</strain>
    </source>
</reference>
<feature type="region of interest" description="Disordered" evidence="1">
    <location>
        <begin position="53"/>
        <end position="72"/>
    </location>
</feature>
<name>A0A073IWI2_9RHOB</name>
<evidence type="ECO:0000256" key="1">
    <source>
        <dbReference type="SAM" id="MobiDB-lite"/>
    </source>
</evidence>
<comment type="caution">
    <text evidence="2">The sequence shown here is derived from an EMBL/GenBank/DDBJ whole genome shotgun (WGS) entry which is preliminary data.</text>
</comment>
<accession>A0A073IWI2</accession>
<evidence type="ECO:0000313" key="2">
    <source>
        <dbReference type="EMBL" id="KEJ93960.1"/>
    </source>
</evidence>
<proteinExistence type="predicted"/>
<dbReference type="EMBL" id="JAMD01000021">
    <property type="protein sequence ID" value="KEJ93960.1"/>
    <property type="molecule type" value="Genomic_DNA"/>
</dbReference>
<sequence length="72" mass="7944">MNTAQHRTAAAKAEKALSWIEAAEHLEAAVAKHPAHNNPRGIGAMDQRDIENMTRKAASHRRFAKSEQETAI</sequence>
<evidence type="ECO:0000313" key="3">
    <source>
        <dbReference type="Proteomes" id="UP000027746"/>
    </source>
</evidence>
<protein>
    <submittedName>
        <fullName evidence="2">Uncharacterized protein</fullName>
    </submittedName>
</protein>
<dbReference type="RefSeq" id="WP_037931064.1">
    <property type="nucleotide sequence ID" value="NZ_FQVP01000008.1"/>
</dbReference>
<organism evidence="2 3">
    <name type="scientific">Pseudosulfitobacter pseudonitzschiae</name>
    <dbReference type="NCBI Taxonomy" id="1402135"/>
    <lineage>
        <taxon>Bacteria</taxon>
        <taxon>Pseudomonadati</taxon>
        <taxon>Pseudomonadota</taxon>
        <taxon>Alphaproteobacteria</taxon>
        <taxon>Rhodobacterales</taxon>
        <taxon>Roseobacteraceae</taxon>
        <taxon>Pseudosulfitobacter</taxon>
    </lineage>
</organism>